<dbReference type="Proteomes" id="UP000594042">
    <property type="component" value="Chromosome"/>
</dbReference>
<evidence type="ECO:0000313" key="2">
    <source>
        <dbReference type="EMBL" id="BCI64705.1"/>
    </source>
</evidence>
<evidence type="ECO:0000313" key="3">
    <source>
        <dbReference type="Proteomes" id="UP000594042"/>
    </source>
</evidence>
<name>A0A7G1HYA6_9BACT</name>
<keyword evidence="3" id="KW-1185">Reference proteome</keyword>
<dbReference type="InterPro" id="IPR046739">
    <property type="entry name" value="DUF6789"/>
</dbReference>
<evidence type="ECO:0000256" key="1">
    <source>
        <dbReference type="SAM" id="Phobius"/>
    </source>
</evidence>
<dbReference type="KEGG" id="copr:Cop2CBH44_30580"/>
<dbReference type="RefSeq" id="WP_021930924.1">
    <property type="nucleotide sequence ID" value="NZ_AP023322.1"/>
</dbReference>
<keyword evidence="1" id="KW-0812">Transmembrane</keyword>
<sequence length="136" mass="15201">MKKLQLSLIGGFFATVFLLLVIGVEDMTGILSFDTPKFLIEWSSGIIWVEWLIHLLSGWLFAIIYSFLFIRVLAWIPSNVFRGTVYGLLIAILLQVIMFMTDSEIMENDLLMASAGIAMAYIAYGAVLGMIVNGKK</sequence>
<gene>
    <name evidence="2" type="ORF">Cop2CBH44_30580</name>
</gene>
<feature type="transmembrane region" description="Helical" evidence="1">
    <location>
        <begin position="110"/>
        <end position="132"/>
    </location>
</feature>
<proteinExistence type="predicted"/>
<dbReference type="EMBL" id="AP023322">
    <property type="protein sequence ID" value="BCI64705.1"/>
    <property type="molecule type" value="Genomic_DNA"/>
</dbReference>
<organism evidence="2 3">
    <name type="scientific">Coprobacter secundus subsp. similis</name>
    <dbReference type="NCBI Taxonomy" id="2751153"/>
    <lineage>
        <taxon>Bacteria</taxon>
        <taxon>Pseudomonadati</taxon>
        <taxon>Bacteroidota</taxon>
        <taxon>Bacteroidia</taxon>
        <taxon>Bacteroidales</taxon>
        <taxon>Barnesiellaceae</taxon>
        <taxon>Coprobacter</taxon>
    </lineage>
</organism>
<keyword evidence="1" id="KW-0472">Membrane</keyword>
<dbReference type="AlphaFoldDB" id="A0A7G1HYA6"/>
<keyword evidence="1" id="KW-1133">Transmembrane helix</keyword>
<reference evidence="3" key="1">
    <citation type="submission" date="2020-07" db="EMBL/GenBank/DDBJ databases">
        <title>Complete genome sequencing of Coprobacter sp. strain 2CBH44.</title>
        <authorList>
            <person name="Sakamoto M."/>
            <person name="Murakami T."/>
            <person name="Mori H."/>
        </authorList>
    </citation>
    <scope>NUCLEOTIDE SEQUENCE [LARGE SCALE GENOMIC DNA]</scope>
    <source>
        <strain evidence="3">2CBH44</strain>
    </source>
</reference>
<dbReference type="Pfam" id="PF20587">
    <property type="entry name" value="DUF6789"/>
    <property type="match status" value="1"/>
</dbReference>
<protein>
    <submittedName>
        <fullName evidence="2">Uncharacterized protein</fullName>
    </submittedName>
</protein>
<feature type="transmembrane region" description="Helical" evidence="1">
    <location>
        <begin position="80"/>
        <end position="98"/>
    </location>
</feature>
<accession>A0A7G1HYA6</accession>
<feature type="transmembrane region" description="Helical" evidence="1">
    <location>
        <begin position="47"/>
        <end position="68"/>
    </location>
</feature>